<dbReference type="InterPro" id="IPR037117">
    <property type="entry name" value="Dihydroorotate_DH_ele_sf"/>
</dbReference>
<evidence type="ECO:0000256" key="13">
    <source>
        <dbReference type="PIRSR" id="PIRSR006816-2"/>
    </source>
</evidence>
<dbReference type="InterPro" id="IPR017938">
    <property type="entry name" value="Riboflavin_synthase-like_b-brl"/>
</dbReference>
<dbReference type="RefSeq" id="WP_006520704.1">
    <property type="nucleotide sequence ID" value="NC_021184.1"/>
</dbReference>
<keyword evidence="8 11" id="KW-0249">Electron transport</keyword>
<evidence type="ECO:0000256" key="8">
    <source>
        <dbReference type="ARBA" id="ARBA00022982"/>
    </source>
</evidence>
<dbReference type="GO" id="GO:0016491">
    <property type="term" value="F:oxidoreductase activity"/>
    <property type="evidence" value="ECO:0007669"/>
    <property type="project" value="InterPro"/>
</dbReference>
<dbReference type="HAMAP" id="MF_01211">
    <property type="entry name" value="DHODB_Fe_S_bind"/>
    <property type="match status" value="1"/>
</dbReference>
<evidence type="ECO:0000256" key="10">
    <source>
        <dbReference type="ARBA" id="ARBA00023014"/>
    </source>
</evidence>
<proteinExistence type="inferred from homology"/>
<keyword evidence="3 11" id="KW-0285">Flavoprotein</keyword>
<dbReference type="PROSITE" id="PS51384">
    <property type="entry name" value="FAD_FR"/>
    <property type="match status" value="1"/>
</dbReference>
<dbReference type="GO" id="GO:0044205">
    <property type="term" value="P:'de novo' UMP biosynthetic process"/>
    <property type="evidence" value="ECO:0007669"/>
    <property type="project" value="UniProtKB-UniRule"/>
</dbReference>
<comment type="function">
    <text evidence="11">Responsible for channeling the electrons from the oxidation of dihydroorotate from the FMN redox center in the PyrD type B subunit to the ultimate electron acceptor NAD(+).</text>
</comment>
<dbReference type="eggNOG" id="COG0543">
    <property type="taxonomic scope" value="Bacteria"/>
</dbReference>
<keyword evidence="16" id="KW-1185">Reference proteome</keyword>
<sequence length="268" mass="28746">MSQLVQAEITDCREPAPGVWVTEFLAPSLAQAAMPGQFLHIRCGEGSDPLLRRPISIHSVDRLSGRMKIMFQVVGKGTAWLAGRRDGFLDIMGPLGRGFTVFTGEQASHNYNRFIVVGGGIGAAPLYFLLQEIARAGHAQRVKVLLGARNAHQLLIPDAAEELGFAVRVATDDGSAGHRGLVTDLLAEELQRKPDYVYACGPSPMLKVLCAMLNDAGVPGEVSVEERMACGVGACLSCVCRVKDANGMEIYRHACVDGPVFSAGEVIW</sequence>
<dbReference type="GO" id="GO:0046872">
    <property type="term" value="F:metal ion binding"/>
    <property type="evidence" value="ECO:0007669"/>
    <property type="project" value="UniProtKB-KW"/>
</dbReference>
<evidence type="ECO:0000256" key="9">
    <source>
        <dbReference type="ARBA" id="ARBA00023004"/>
    </source>
</evidence>
<dbReference type="SUPFAM" id="SSF63380">
    <property type="entry name" value="Riboflavin synthase domain-like"/>
    <property type="match status" value="1"/>
</dbReference>
<dbReference type="OrthoDB" id="9789468at2"/>
<dbReference type="InterPro" id="IPR023455">
    <property type="entry name" value="Dihydroorotate_DHASE_ETsu"/>
</dbReference>
<accession>R4KGV4</accession>
<dbReference type="InterPro" id="IPR012165">
    <property type="entry name" value="Cyt_c3_hydrogenase_gsu"/>
</dbReference>
<dbReference type="InterPro" id="IPR017927">
    <property type="entry name" value="FAD-bd_FR_type"/>
</dbReference>
<gene>
    <name evidence="11" type="primary">pyrK</name>
    <name evidence="15" type="ORF">Desgi_3050</name>
</gene>
<evidence type="ECO:0000256" key="6">
    <source>
        <dbReference type="ARBA" id="ARBA00022827"/>
    </source>
</evidence>
<evidence type="ECO:0000313" key="16">
    <source>
        <dbReference type="Proteomes" id="UP000013520"/>
    </source>
</evidence>
<comment type="caution">
    <text evidence="11">Lacks conserved residue(s) required for the propagation of feature annotation.</text>
</comment>
<dbReference type="Pfam" id="PF00175">
    <property type="entry name" value="NAD_binding_1"/>
    <property type="match status" value="1"/>
</dbReference>
<feature type="binding site" evidence="11 13">
    <location>
        <position position="238"/>
    </location>
    <ligand>
        <name>[2Fe-2S] cluster</name>
        <dbReference type="ChEBI" id="CHEBI:190135"/>
    </ligand>
</feature>
<dbReference type="UniPathway" id="UPA00070">
    <property type="reaction ID" value="UER00945"/>
</dbReference>
<dbReference type="InterPro" id="IPR050353">
    <property type="entry name" value="PyrK_electron_transfer"/>
</dbReference>
<dbReference type="GO" id="GO:0051537">
    <property type="term" value="F:2 iron, 2 sulfur cluster binding"/>
    <property type="evidence" value="ECO:0007669"/>
    <property type="project" value="UniProtKB-KW"/>
</dbReference>
<dbReference type="STRING" id="767817.Desgi_3050"/>
<dbReference type="InterPro" id="IPR019480">
    <property type="entry name" value="Dihydroorotate_DH_Fe-S-bd"/>
</dbReference>
<feature type="binding site" evidence="11 13">
    <location>
        <position position="230"/>
    </location>
    <ligand>
        <name>[2Fe-2S] cluster</name>
        <dbReference type="ChEBI" id="CHEBI:190135"/>
    </ligand>
</feature>
<dbReference type="GO" id="GO:0009055">
    <property type="term" value="F:electron transfer activity"/>
    <property type="evidence" value="ECO:0007669"/>
    <property type="project" value="UniProtKB-UniRule"/>
</dbReference>
<comment type="cofactor">
    <cofactor evidence="11 12">
        <name>FAD</name>
        <dbReference type="ChEBI" id="CHEBI:57692"/>
    </cofactor>
    <text evidence="11 12">Binds 1 FAD per subunit.</text>
</comment>
<reference evidence="15 16" key="1">
    <citation type="submission" date="2012-01" db="EMBL/GenBank/DDBJ databases">
        <title>Complete sequence of Desulfotomaculum gibsoniae DSM 7213.</title>
        <authorList>
            <consortium name="US DOE Joint Genome Institute"/>
            <person name="Lucas S."/>
            <person name="Han J."/>
            <person name="Lapidus A."/>
            <person name="Cheng J.-F."/>
            <person name="Goodwin L."/>
            <person name="Pitluck S."/>
            <person name="Peters L."/>
            <person name="Ovchinnikova G."/>
            <person name="Teshima H."/>
            <person name="Detter J.C."/>
            <person name="Han C."/>
            <person name="Tapia R."/>
            <person name="Land M."/>
            <person name="Hauser L."/>
            <person name="Kyrpides N."/>
            <person name="Ivanova N."/>
            <person name="Pagani I."/>
            <person name="Parshina S."/>
            <person name="Plugge C."/>
            <person name="Muyzer G."/>
            <person name="Kuever J."/>
            <person name="Ivanova A."/>
            <person name="Nazina T."/>
            <person name="Klenk H.-P."/>
            <person name="Brambilla E."/>
            <person name="Spring S."/>
            <person name="Stams A.F."/>
            <person name="Woyke T."/>
        </authorList>
    </citation>
    <scope>NUCLEOTIDE SEQUENCE [LARGE SCALE GENOMIC DNA]</scope>
    <source>
        <strain evidence="15 16">DSM 7213</strain>
    </source>
</reference>
<keyword evidence="5 11" id="KW-0479">Metal-binding</keyword>
<feature type="domain" description="FAD-binding FR-type" evidence="14">
    <location>
        <begin position="2"/>
        <end position="101"/>
    </location>
</feature>
<evidence type="ECO:0000256" key="5">
    <source>
        <dbReference type="ARBA" id="ARBA00022723"/>
    </source>
</evidence>
<evidence type="ECO:0000256" key="3">
    <source>
        <dbReference type="ARBA" id="ARBA00022630"/>
    </source>
</evidence>
<feature type="binding site" evidence="11 12">
    <location>
        <begin position="53"/>
        <end position="56"/>
    </location>
    <ligand>
        <name>FAD</name>
        <dbReference type="ChEBI" id="CHEBI:57692"/>
    </ligand>
</feature>
<evidence type="ECO:0000256" key="7">
    <source>
        <dbReference type="ARBA" id="ARBA00022975"/>
    </source>
</evidence>
<evidence type="ECO:0000256" key="2">
    <source>
        <dbReference type="ARBA" id="ARBA00022448"/>
    </source>
</evidence>
<comment type="similarity">
    <text evidence="1 11">Belongs to the PyrK family.</text>
</comment>
<dbReference type="Proteomes" id="UP000013520">
    <property type="component" value="Chromosome"/>
</dbReference>
<keyword evidence="4 11" id="KW-0001">2Fe-2S</keyword>
<comment type="pathway">
    <text evidence="11">Pyrimidine metabolism; UMP biosynthesis via de novo pathway; orotate from (S)-dihydroorotate (NAD(+) route): step 1/1.</text>
</comment>
<comment type="cofactor">
    <cofactor evidence="11">
        <name>[2Fe-2S] cluster</name>
        <dbReference type="ChEBI" id="CHEBI:190135"/>
    </cofactor>
    <text evidence="11">Binds 1 [2Fe-2S] cluster per subunit.</text>
</comment>
<evidence type="ECO:0000256" key="4">
    <source>
        <dbReference type="ARBA" id="ARBA00022714"/>
    </source>
</evidence>
<dbReference type="AlphaFoldDB" id="R4KGV4"/>
<dbReference type="PIRSF" id="PIRSF006816">
    <property type="entry name" value="Cyc3_hyd_g"/>
    <property type="match status" value="1"/>
</dbReference>
<dbReference type="SUPFAM" id="SSF52343">
    <property type="entry name" value="Ferredoxin reductase-like, C-terminal NADP-linked domain"/>
    <property type="match status" value="1"/>
</dbReference>
<dbReference type="InterPro" id="IPR001433">
    <property type="entry name" value="OxRdtase_FAD/NAD-bd"/>
</dbReference>
<evidence type="ECO:0000313" key="15">
    <source>
        <dbReference type="EMBL" id="AGL02428.1"/>
    </source>
</evidence>
<dbReference type="Gene3D" id="2.10.240.10">
    <property type="entry name" value="Dihydroorotate dehydrogenase, electron transfer subunit"/>
    <property type="match status" value="1"/>
</dbReference>
<keyword evidence="9 11" id="KW-0408">Iron</keyword>
<comment type="subunit">
    <text evidence="11">Heterotetramer of 2 PyrK and 2 PyrD type B subunits.</text>
</comment>
<name>R4KGV4_9FIRM</name>
<feature type="binding site" evidence="11 13">
    <location>
        <position position="255"/>
    </location>
    <ligand>
        <name>[2Fe-2S] cluster</name>
        <dbReference type="ChEBI" id="CHEBI:190135"/>
    </ligand>
</feature>
<dbReference type="EMBL" id="CP003273">
    <property type="protein sequence ID" value="AGL02428.1"/>
    <property type="molecule type" value="Genomic_DNA"/>
</dbReference>
<dbReference type="GO" id="GO:0050660">
    <property type="term" value="F:flavin adenine dinucleotide binding"/>
    <property type="evidence" value="ECO:0007669"/>
    <property type="project" value="InterPro"/>
</dbReference>
<feature type="binding site" evidence="11 12">
    <location>
        <begin position="77"/>
        <end position="78"/>
    </location>
    <ligand>
        <name>FAD</name>
        <dbReference type="ChEBI" id="CHEBI:57692"/>
    </ligand>
</feature>
<dbReference type="Gene3D" id="3.40.50.80">
    <property type="entry name" value="Nucleotide-binding domain of ferredoxin-NADP reductase (FNR) module"/>
    <property type="match status" value="1"/>
</dbReference>
<evidence type="ECO:0000259" key="14">
    <source>
        <dbReference type="PROSITE" id="PS51384"/>
    </source>
</evidence>
<keyword evidence="6 11" id="KW-0274">FAD</keyword>
<dbReference type="KEGG" id="dgi:Desgi_3050"/>
<dbReference type="PANTHER" id="PTHR43513">
    <property type="entry name" value="DIHYDROOROTATE DEHYDROGENASE B (NAD(+)), ELECTRON TRANSFER SUBUNIT"/>
    <property type="match status" value="1"/>
</dbReference>
<evidence type="ECO:0000256" key="12">
    <source>
        <dbReference type="PIRSR" id="PIRSR006816-1"/>
    </source>
</evidence>
<dbReference type="HOGENOM" id="CLU_003827_1_2_9"/>
<keyword evidence="10 11" id="KW-0411">Iron-sulfur</keyword>
<dbReference type="InterPro" id="IPR039261">
    <property type="entry name" value="FNR_nucleotide-bd"/>
</dbReference>
<dbReference type="CDD" id="cd06218">
    <property type="entry name" value="DHOD_e_trans"/>
    <property type="match status" value="1"/>
</dbReference>
<dbReference type="Pfam" id="PF10418">
    <property type="entry name" value="DHODB_Fe-S_bind"/>
    <property type="match status" value="1"/>
</dbReference>
<comment type="cofactor">
    <cofactor evidence="13">
        <name>[2Fe-2S] cluster</name>
        <dbReference type="ChEBI" id="CHEBI:190135"/>
    </cofactor>
    <text evidence="13">Binds 1 [2Fe-2S] cluster per subunit.</text>
</comment>
<dbReference type="Gene3D" id="2.40.30.10">
    <property type="entry name" value="Translation factors"/>
    <property type="match status" value="1"/>
</dbReference>
<feature type="binding site" evidence="11 13">
    <location>
        <position position="235"/>
    </location>
    <ligand>
        <name>[2Fe-2S] cluster</name>
        <dbReference type="ChEBI" id="CHEBI:190135"/>
    </ligand>
</feature>
<protein>
    <recommendedName>
        <fullName evidence="11">Dihydroorotate dehydrogenase B (NAD(+)), electron transfer subunit</fullName>
    </recommendedName>
    <alternativeName>
        <fullName evidence="11">Dihydroorotate oxidase B, electron transfer subunit</fullName>
    </alternativeName>
</protein>
<evidence type="ECO:0000256" key="11">
    <source>
        <dbReference type="HAMAP-Rule" id="MF_01211"/>
    </source>
</evidence>
<organism evidence="15 16">
    <name type="scientific">Desulfoscipio gibsoniae DSM 7213</name>
    <dbReference type="NCBI Taxonomy" id="767817"/>
    <lineage>
        <taxon>Bacteria</taxon>
        <taxon>Bacillati</taxon>
        <taxon>Bacillota</taxon>
        <taxon>Clostridia</taxon>
        <taxon>Eubacteriales</taxon>
        <taxon>Desulfallaceae</taxon>
        <taxon>Desulfoscipio</taxon>
    </lineage>
</organism>
<keyword evidence="7 11" id="KW-0665">Pyrimidine biosynthesis</keyword>
<evidence type="ECO:0000256" key="1">
    <source>
        <dbReference type="ARBA" id="ARBA00006422"/>
    </source>
</evidence>
<keyword evidence="2 11" id="KW-0813">Transport</keyword>
<dbReference type="PANTHER" id="PTHR43513:SF3">
    <property type="entry name" value="DIHYDROOROTATE DEHYDROGENASE B (NAD(+)), ELECTRON TRANSFER SUBUNIT-RELATED"/>
    <property type="match status" value="1"/>
</dbReference>